<dbReference type="EMBL" id="PCDP01000020">
    <property type="protein sequence ID" value="PZM15389.1"/>
    <property type="molecule type" value="Genomic_DNA"/>
</dbReference>
<feature type="transmembrane region" description="Helical" evidence="6">
    <location>
        <begin position="203"/>
        <end position="223"/>
    </location>
</feature>
<dbReference type="OrthoDB" id="9812221at2"/>
<evidence type="ECO:0000259" key="7">
    <source>
        <dbReference type="PROSITE" id="PS50850"/>
    </source>
</evidence>
<feature type="transmembrane region" description="Helical" evidence="6">
    <location>
        <begin position="54"/>
        <end position="76"/>
    </location>
</feature>
<comment type="caution">
    <text evidence="8">The sequence shown here is derived from an EMBL/GenBank/DDBJ whole genome shotgun (WGS) entry which is preliminary data.</text>
</comment>
<feature type="transmembrane region" description="Helical" evidence="6">
    <location>
        <begin position="313"/>
        <end position="331"/>
    </location>
</feature>
<dbReference type="Proteomes" id="UP000248925">
    <property type="component" value="Unassembled WGS sequence"/>
</dbReference>
<feature type="transmembrane region" description="Helical" evidence="6">
    <location>
        <begin position="83"/>
        <end position="102"/>
    </location>
</feature>
<dbReference type="PANTHER" id="PTHR42718:SF9">
    <property type="entry name" value="MAJOR FACILITATOR SUPERFAMILY MULTIDRUG TRANSPORTER MFSC"/>
    <property type="match status" value="1"/>
</dbReference>
<evidence type="ECO:0000256" key="3">
    <source>
        <dbReference type="ARBA" id="ARBA00022692"/>
    </source>
</evidence>
<dbReference type="AlphaFoldDB" id="A0A2W4CSI2"/>
<feature type="transmembrane region" description="Helical" evidence="6">
    <location>
        <begin position="108"/>
        <end position="130"/>
    </location>
</feature>
<evidence type="ECO:0000256" key="6">
    <source>
        <dbReference type="SAM" id="Phobius"/>
    </source>
</evidence>
<reference evidence="8 9" key="1">
    <citation type="journal article" date="2018" name="Sci. Rep.">
        <title>Rhizobium tumorigenes sp. nov., a novel plant tumorigenic bacterium isolated from cane gall tumors on thornless blackberry.</title>
        <authorList>
            <person name="Kuzmanovi N."/>
            <person name="Smalla K."/>
            <person name="Gronow S."/>
            <person name="PuBawska J."/>
        </authorList>
    </citation>
    <scope>NUCLEOTIDE SEQUENCE [LARGE SCALE GENOMIC DNA]</scope>
    <source>
        <strain evidence="8 9">CCBAU 85046</strain>
    </source>
</reference>
<evidence type="ECO:0000313" key="9">
    <source>
        <dbReference type="Proteomes" id="UP000248925"/>
    </source>
</evidence>
<protein>
    <submittedName>
        <fullName evidence="8">MFS transporter</fullName>
    </submittedName>
</protein>
<keyword evidence="3 6" id="KW-0812">Transmembrane</keyword>
<feature type="domain" description="Major facilitator superfamily (MFS) profile" evidence="7">
    <location>
        <begin position="17"/>
        <end position="494"/>
    </location>
</feature>
<feature type="transmembrane region" description="Helical" evidence="6">
    <location>
        <begin position="471"/>
        <end position="490"/>
    </location>
</feature>
<dbReference type="InterPro" id="IPR036259">
    <property type="entry name" value="MFS_trans_sf"/>
</dbReference>
<sequence>MSDTLSLEIDRTRPALVAVAVLMAAILTALDLRTSSVGLPDLRGAFGLSFDEGSWLATFSTAPQVLIAPCVAWLVAAFGVRRVLTGPVIVYSALSLVIPLVQNFELLLSLHAVRALMLGVFVGATLMTAFRNLDRKYWIVALAFYVVRIPFAQNLGLYTAGSYSQTIGWQWLYWQDALVAPVIGVLVWFGAKSVRIDRKLLAHADWGGMAILGVALTMLFVALDQGNRLDWFRSGLVVSLLAASVFLIVVFLLHEHSVKQPWAHISIFTRNIALGFLAVISFMVASLSSSLLAPNFLIAVAHLRPEQIGNFSAPYAFLLLIFSTIAAVVLVRTAGPRVTLIVGFSCFALSSWLGTFLTSLWSLPEFDIVVILQTVAEEITFLAAVTTIFVNANPMRATEMTAYVQVMRLICPEIAATVMATWIRQREQLHSFLIGLHVTDGTLHLDTARRNFTSMASAVQRESNVQAYIDGFWITFYAAIVGLLVVSLMAPSPAHPLTNHPR</sequence>
<feature type="transmembrane region" description="Helical" evidence="6">
    <location>
        <begin position="172"/>
        <end position="191"/>
    </location>
</feature>
<dbReference type="GO" id="GO:0016020">
    <property type="term" value="C:membrane"/>
    <property type="evidence" value="ECO:0007669"/>
    <property type="project" value="UniProtKB-SubCell"/>
</dbReference>
<dbReference type="Gene3D" id="1.20.1250.20">
    <property type="entry name" value="MFS general substrate transporter like domains"/>
    <property type="match status" value="2"/>
</dbReference>
<feature type="transmembrane region" description="Helical" evidence="6">
    <location>
        <begin position="15"/>
        <end position="34"/>
    </location>
</feature>
<dbReference type="PROSITE" id="PS50850">
    <property type="entry name" value="MFS"/>
    <property type="match status" value="1"/>
</dbReference>
<evidence type="ECO:0000256" key="2">
    <source>
        <dbReference type="ARBA" id="ARBA00022448"/>
    </source>
</evidence>
<gene>
    <name evidence="8" type="ORF">CPY51_07225</name>
</gene>
<feature type="transmembrane region" description="Helical" evidence="6">
    <location>
        <begin position="235"/>
        <end position="253"/>
    </location>
</feature>
<proteinExistence type="predicted"/>
<keyword evidence="5 6" id="KW-0472">Membrane</keyword>
<comment type="subcellular location">
    <subcellularLocation>
        <location evidence="1">Membrane</location>
        <topology evidence="1">Multi-pass membrane protein</topology>
    </subcellularLocation>
</comment>
<dbReference type="PANTHER" id="PTHR42718">
    <property type="entry name" value="MAJOR FACILITATOR SUPERFAMILY MULTIDRUG TRANSPORTER MFSC"/>
    <property type="match status" value="1"/>
</dbReference>
<evidence type="ECO:0000256" key="5">
    <source>
        <dbReference type="ARBA" id="ARBA00023136"/>
    </source>
</evidence>
<accession>A0A2W4CSI2</accession>
<dbReference type="Pfam" id="PF07690">
    <property type="entry name" value="MFS_1"/>
    <property type="match status" value="1"/>
</dbReference>
<evidence type="ECO:0000256" key="1">
    <source>
        <dbReference type="ARBA" id="ARBA00004141"/>
    </source>
</evidence>
<organism evidence="8 9">
    <name type="scientific">Rhizobium tubonense</name>
    <dbReference type="NCBI Taxonomy" id="484088"/>
    <lineage>
        <taxon>Bacteria</taxon>
        <taxon>Pseudomonadati</taxon>
        <taxon>Pseudomonadota</taxon>
        <taxon>Alphaproteobacteria</taxon>
        <taxon>Hyphomicrobiales</taxon>
        <taxon>Rhizobiaceae</taxon>
        <taxon>Rhizobium/Agrobacterium group</taxon>
        <taxon>Rhizobium</taxon>
    </lineage>
</organism>
<dbReference type="RefSeq" id="WP_111159619.1">
    <property type="nucleotide sequence ID" value="NZ_PCDP01000020.1"/>
</dbReference>
<keyword evidence="4 6" id="KW-1133">Transmembrane helix</keyword>
<dbReference type="SUPFAM" id="SSF103473">
    <property type="entry name" value="MFS general substrate transporter"/>
    <property type="match status" value="1"/>
</dbReference>
<feature type="transmembrane region" description="Helical" evidence="6">
    <location>
        <begin position="274"/>
        <end position="293"/>
    </location>
</feature>
<feature type="transmembrane region" description="Helical" evidence="6">
    <location>
        <begin position="137"/>
        <end position="160"/>
    </location>
</feature>
<dbReference type="GO" id="GO:0022857">
    <property type="term" value="F:transmembrane transporter activity"/>
    <property type="evidence" value="ECO:0007669"/>
    <property type="project" value="InterPro"/>
</dbReference>
<evidence type="ECO:0000256" key="4">
    <source>
        <dbReference type="ARBA" id="ARBA00022989"/>
    </source>
</evidence>
<feature type="transmembrane region" description="Helical" evidence="6">
    <location>
        <begin position="338"/>
        <end position="362"/>
    </location>
</feature>
<keyword evidence="9" id="KW-1185">Reference proteome</keyword>
<keyword evidence="2" id="KW-0813">Transport</keyword>
<dbReference type="InterPro" id="IPR020846">
    <property type="entry name" value="MFS_dom"/>
</dbReference>
<feature type="transmembrane region" description="Helical" evidence="6">
    <location>
        <begin position="368"/>
        <end position="390"/>
    </location>
</feature>
<dbReference type="InterPro" id="IPR011701">
    <property type="entry name" value="MFS"/>
</dbReference>
<name>A0A2W4CSI2_9HYPH</name>
<evidence type="ECO:0000313" key="8">
    <source>
        <dbReference type="EMBL" id="PZM15389.1"/>
    </source>
</evidence>